<feature type="transmembrane region" description="Helical" evidence="2">
    <location>
        <begin position="85"/>
        <end position="110"/>
    </location>
</feature>
<feature type="transmembrane region" description="Helical" evidence="2">
    <location>
        <begin position="122"/>
        <end position="144"/>
    </location>
</feature>
<sequence>MPQKRNSQEPPKVMTWGKAAPTLVIAAIFDVLRLMFMFFWFFGPALVGLYCTVKVGDVWVVGTLLAKGCVAGAAAIGIGGFAPIAAFGVIMAMAVGFAGWLTVGFILLIFNKRIFKENALWFVGSLLISEIPIVGSVPAITIVVRKMYSNQIKLEKAALKKYQDEQTATQLKEQQQQAVQRQAAQQAQAANDELYDQAQTANDEDYGIPDVVRKRA</sequence>
<keyword evidence="1" id="KW-0175">Coiled coil</keyword>
<keyword evidence="2" id="KW-1133">Transmembrane helix</keyword>
<proteinExistence type="predicted"/>
<keyword evidence="2" id="KW-0812">Transmembrane</keyword>
<dbReference type="Proteomes" id="UP000178811">
    <property type="component" value="Unassembled WGS sequence"/>
</dbReference>
<name>A0A1F6EWU2_9BACT</name>
<keyword evidence="2" id="KW-0472">Membrane</keyword>
<organism evidence="3 4">
    <name type="scientific">Candidatus Kaiserbacteria bacterium RIFCSPLOWO2_01_FULL_52_12b</name>
    <dbReference type="NCBI Taxonomy" id="1798509"/>
    <lineage>
        <taxon>Bacteria</taxon>
        <taxon>Candidatus Kaiseribacteriota</taxon>
    </lineage>
</organism>
<dbReference type="AlphaFoldDB" id="A0A1F6EWU2"/>
<gene>
    <name evidence="3" type="ORF">A3A36_02775</name>
</gene>
<evidence type="ECO:0000256" key="1">
    <source>
        <dbReference type="SAM" id="Coils"/>
    </source>
</evidence>
<accession>A0A1F6EWU2</accession>
<evidence type="ECO:0000313" key="3">
    <source>
        <dbReference type="EMBL" id="OGG78070.1"/>
    </source>
</evidence>
<feature type="transmembrane region" description="Helical" evidence="2">
    <location>
        <begin position="58"/>
        <end position="78"/>
    </location>
</feature>
<protein>
    <submittedName>
        <fullName evidence="3">Uncharacterized protein</fullName>
    </submittedName>
</protein>
<reference evidence="3 4" key="1">
    <citation type="journal article" date="2016" name="Nat. Commun.">
        <title>Thousands of microbial genomes shed light on interconnected biogeochemical processes in an aquifer system.</title>
        <authorList>
            <person name="Anantharaman K."/>
            <person name="Brown C.T."/>
            <person name="Hug L.A."/>
            <person name="Sharon I."/>
            <person name="Castelle C.J."/>
            <person name="Probst A.J."/>
            <person name="Thomas B.C."/>
            <person name="Singh A."/>
            <person name="Wilkins M.J."/>
            <person name="Karaoz U."/>
            <person name="Brodie E.L."/>
            <person name="Williams K.H."/>
            <person name="Hubbard S.S."/>
            <person name="Banfield J.F."/>
        </authorList>
    </citation>
    <scope>NUCLEOTIDE SEQUENCE [LARGE SCALE GENOMIC DNA]</scope>
</reference>
<comment type="caution">
    <text evidence="3">The sequence shown here is derived from an EMBL/GenBank/DDBJ whole genome shotgun (WGS) entry which is preliminary data.</text>
</comment>
<dbReference type="EMBL" id="MFLW01000025">
    <property type="protein sequence ID" value="OGG78070.1"/>
    <property type="molecule type" value="Genomic_DNA"/>
</dbReference>
<feature type="transmembrane region" description="Helical" evidence="2">
    <location>
        <begin position="20"/>
        <end position="43"/>
    </location>
</feature>
<evidence type="ECO:0000256" key="2">
    <source>
        <dbReference type="SAM" id="Phobius"/>
    </source>
</evidence>
<evidence type="ECO:0000313" key="4">
    <source>
        <dbReference type="Proteomes" id="UP000178811"/>
    </source>
</evidence>
<feature type="coiled-coil region" evidence="1">
    <location>
        <begin position="145"/>
        <end position="204"/>
    </location>
</feature>